<organism evidence="2 3">
    <name type="scientific">Archaeoglobus veneficus (strain DSM 11195 / SNP6)</name>
    <dbReference type="NCBI Taxonomy" id="693661"/>
    <lineage>
        <taxon>Archaea</taxon>
        <taxon>Methanobacteriati</taxon>
        <taxon>Methanobacteriota</taxon>
        <taxon>Archaeoglobi</taxon>
        <taxon>Archaeoglobales</taxon>
        <taxon>Archaeoglobaceae</taxon>
        <taxon>Archaeoglobus</taxon>
    </lineage>
</organism>
<dbReference type="PANTHER" id="PTHR11106">
    <property type="entry name" value="GANGLIOSIDE INDUCED DIFFERENTIATION ASSOCIATED PROTEIN 2-RELATED"/>
    <property type="match status" value="1"/>
</dbReference>
<dbReference type="SMART" id="SM00506">
    <property type="entry name" value="A1pp"/>
    <property type="match status" value="1"/>
</dbReference>
<evidence type="ECO:0000313" key="3">
    <source>
        <dbReference type="Proteomes" id="UP000008136"/>
    </source>
</evidence>
<dbReference type="eggNOG" id="arCOG04225">
    <property type="taxonomic scope" value="Archaea"/>
</dbReference>
<dbReference type="OrthoDB" id="15450at2157"/>
<dbReference type="SUPFAM" id="SSF52949">
    <property type="entry name" value="Macro domain-like"/>
    <property type="match status" value="1"/>
</dbReference>
<dbReference type="AlphaFoldDB" id="F2KQH7"/>
<evidence type="ECO:0000259" key="1">
    <source>
        <dbReference type="PROSITE" id="PS51154"/>
    </source>
</evidence>
<dbReference type="InterPro" id="IPR002589">
    <property type="entry name" value="Macro_dom"/>
</dbReference>
<dbReference type="PROSITE" id="PS51154">
    <property type="entry name" value="MACRO"/>
    <property type="match status" value="1"/>
</dbReference>
<dbReference type="Gene3D" id="3.40.220.10">
    <property type="entry name" value="Leucine Aminopeptidase, subunit E, domain 1"/>
    <property type="match status" value="1"/>
</dbReference>
<name>F2KQH7_ARCVS</name>
<sequence length="170" mass="18133">MVLYKGVEILAYHGDITKLEVDAIVNAANTRLIMGGGVAGAIKRAGGKEIEDEAVAKGPIKIGEAVATTAGKLKAKYVIHSPTMGMDFKTDENKIRLSVQAALKKADELGVETIAFPAMGTGVGGFSREEAAKIMIEEIKKHIDNGTNIKKIILADVNREQVEAFERVIG</sequence>
<dbReference type="HOGENOM" id="CLU_046550_7_2_2"/>
<reference evidence="2 3" key="1">
    <citation type="submission" date="2011-03" db="EMBL/GenBank/DDBJ databases">
        <title>The complete genome of Archaeoglobus veneficus SNP6.</title>
        <authorList>
            <consortium name="US DOE Joint Genome Institute (JGI-PGF)"/>
            <person name="Lucas S."/>
            <person name="Copeland A."/>
            <person name="Lapidus A."/>
            <person name="Bruce D."/>
            <person name="Goodwin L."/>
            <person name="Pitluck S."/>
            <person name="Kyrpides N."/>
            <person name="Mavromatis K."/>
            <person name="Pagani I."/>
            <person name="Ivanova N."/>
            <person name="Mikhailova N."/>
            <person name="Lu M."/>
            <person name="Detter J.C."/>
            <person name="Tapia R."/>
            <person name="Han C."/>
            <person name="Land M."/>
            <person name="Hauser L."/>
            <person name="Markowitz V."/>
            <person name="Cheng J.-F."/>
            <person name="Hugenholtz P."/>
            <person name="Woyke T."/>
            <person name="Wu D."/>
            <person name="Spring S."/>
            <person name="Brambilla E."/>
            <person name="Klenk H.-P."/>
            <person name="Eisen J.A."/>
        </authorList>
    </citation>
    <scope>NUCLEOTIDE SEQUENCE [LARGE SCALE GENOMIC DNA]</scope>
    <source>
        <strain>SNP6</strain>
    </source>
</reference>
<dbReference type="GeneID" id="10394837"/>
<accession>F2KQH7</accession>
<proteinExistence type="predicted"/>
<dbReference type="STRING" id="693661.Arcve_1711"/>
<keyword evidence="3" id="KW-1185">Reference proteome</keyword>
<dbReference type="EMBL" id="CP002588">
    <property type="protein sequence ID" value="AEA47710.1"/>
    <property type="molecule type" value="Genomic_DNA"/>
</dbReference>
<dbReference type="Proteomes" id="UP000008136">
    <property type="component" value="Chromosome"/>
</dbReference>
<protein>
    <submittedName>
        <fullName evidence="2">Appr-1-p processing domain protein</fullName>
    </submittedName>
</protein>
<gene>
    <name evidence="2" type="ordered locus">Arcve_1711</name>
</gene>
<dbReference type="InterPro" id="IPR043472">
    <property type="entry name" value="Macro_dom-like"/>
</dbReference>
<evidence type="ECO:0000313" key="2">
    <source>
        <dbReference type="EMBL" id="AEA47710.1"/>
    </source>
</evidence>
<dbReference type="RefSeq" id="WP_013684366.1">
    <property type="nucleotide sequence ID" value="NC_015320.1"/>
</dbReference>
<dbReference type="Pfam" id="PF01661">
    <property type="entry name" value="Macro"/>
    <property type="match status" value="1"/>
</dbReference>
<dbReference type="KEGG" id="ave:Arcve_1711"/>
<dbReference type="PANTHER" id="PTHR11106:SF111">
    <property type="entry name" value="MACRO DOMAIN-CONTAINING PROTEIN"/>
    <property type="match status" value="1"/>
</dbReference>
<feature type="domain" description="Macro" evidence="1">
    <location>
        <begin position="1"/>
        <end position="170"/>
    </location>
</feature>